<name>A0A564Z775_HYMDI</name>
<sequence length="60" mass="6759">MSPLVFFVLLLAITSQIYPTPAFPLKGPFVIDERQRQFSHGFGKVPKSPIDGHHPNFLHS</sequence>
<protein>
    <submittedName>
        <fullName evidence="3">Uncharacterized protein</fullName>
    </submittedName>
</protein>
<proteinExistence type="predicted"/>
<keyword evidence="2" id="KW-0732">Signal</keyword>
<dbReference type="Proteomes" id="UP000321570">
    <property type="component" value="Unassembled WGS sequence"/>
</dbReference>
<reference evidence="3 4" key="1">
    <citation type="submission" date="2019-07" db="EMBL/GenBank/DDBJ databases">
        <authorList>
            <person name="Jastrzebski P J."/>
            <person name="Paukszto L."/>
            <person name="Jastrzebski P J."/>
        </authorList>
    </citation>
    <scope>NUCLEOTIDE SEQUENCE [LARGE SCALE GENOMIC DNA]</scope>
    <source>
        <strain evidence="3 4">WMS-il1</strain>
    </source>
</reference>
<evidence type="ECO:0000256" key="1">
    <source>
        <dbReference type="SAM" id="MobiDB-lite"/>
    </source>
</evidence>
<accession>A0A564Z775</accession>
<feature type="signal peptide" evidence="2">
    <location>
        <begin position="1"/>
        <end position="22"/>
    </location>
</feature>
<keyword evidence="4" id="KW-1185">Reference proteome</keyword>
<feature type="region of interest" description="Disordered" evidence="1">
    <location>
        <begin position="40"/>
        <end position="60"/>
    </location>
</feature>
<dbReference type="EMBL" id="CABIJS010000666">
    <property type="protein sequence ID" value="VUZ54718.1"/>
    <property type="molecule type" value="Genomic_DNA"/>
</dbReference>
<evidence type="ECO:0000256" key="2">
    <source>
        <dbReference type="SAM" id="SignalP"/>
    </source>
</evidence>
<organism evidence="3 4">
    <name type="scientific">Hymenolepis diminuta</name>
    <name type="common">Rat tapeworm</name>
    <dbReference type="NCBI Taxonomy" id="6216"/>
    <lineage>
        <taxon>Eukaryota</taxon>
        <taxon>Metazoa</taxon>
        <taxon>Spiralia</taxon>
        <taxon>Lophotrochozoa</taxon>
        <taxon>Platyhelminthes</taxon>
        <taxon>Cestoda</taxon>
        <taxon>Eucestoda</taxon>
        <taxon>Cyclophyllidea</taxon>
        <taxon>Hymenolepididae</taxon>
        <taxon>Hymenolepis</taxon>
    </lineage>
</organism>
<gene>
    <name evidence="3" type="ORF">WMSIL1_LOCUS12790</name>
</gene>
<dbReference type="AlphaFoldDB" id="A0A564Z775"/>
<evidence type="ECO:0000313" key="4">
    <source>
        <dbReference type="Proteomes" id="UP000321570"/>
    </source>
</evidence>
<evidence type="ECO:0000313" key="3">
    <source>
        <dbReference type="EMBL" id="VUZ54718.1"/>
    </source>
</evidence>
<feature type="chain" id="PRO_5022094641" evidence="2">
    <location>
        <begin position="23"/>
        <end position="60"/>
    </location>
</feature>